<comment type="caution">
    <text evidence="10">The sequence shown here is derived from an EMBL/GenBank/DDBJ whole genome shotgun (WGS) entry which is preliminary data.</text>
</comment>
<dbReference type="InterPro" id="IPR024528">
    <property type="entry name" value="ThrE_2"/>
</dbReference>
<evidence type="ECO:0000256" key="1">
    <source>
        <dbReference type="ARBA" id="ARBA00004651"/>
    </source>
</evidence>
<keyword evidence="3" id="KW-0997">Cell inner membrane</keyword>
<protein>
    <recommendedName>
        <fullName evidence="9">Threonine/Serine exporter ThrE domain-containing protein</fullName>
    </recommendedName>
</protein>
<feature type="transmembrane region" description="Helical" evidence="8">
    <location>
        <begin position="6"/>
        <end position="22"/>
    </location>
</feature>
<keyword evidence="5 8" id="KW-1133">Transmembrane helix</keyword>
<evidence type="ECO:0000256" key="3">
    <source>
        <dbReference type="ARBA" id="ARBA00022519"/>
    </source>
</evidence>
<dbReference type="GO" id="GO:0005886">
    <property type="term" value="C:plasma membrane"/>
    <property type="evidence" value="ECO:0007669"/>
    <property type="project" value="UniProtKB-SubCell"/>
</dbReference>
<comment type="subcellular location">
    <subcellularLocation>
        <location evidence="1">Cell membrane</location>
        <topology evidence="1">Multi-pass membrane protein</topology>
    </subcellularLocation>
</comment>
<organism evidence="10 11">
    <name type="scientific">Peptoniphilus duerdenii ATCC BAA-1640</name>
    <dbReference type="NCBI Taxonomy" id="862517"/>
    <lineage>
        <taxon>Bacteria</taxon>
        <taxon>Bacillati</taxon>
        <taxon>Bacillota</taxon>
        <taxon>Tissierellia</taxon>
        <taxon>Tissierellales</taxon>
        <taxon>Peptoniphilaceae</taxon>
        <taxon>Peptoniphilus</taxon>
    </lineage>
</organism>
<dbReference type="GO" id="GO:0015744">
    <property type="term" value="P:succinate transport"/>
    <property type="evidence" value="ECO:0007669"/>
    <property type="project" value="TreeGrafter"/>
</dbReference>
<dbReference type="eggNOG" id="COG3610">
    <property type="taxonomic scope" value="Bacteria"/>
</dbReference>
<keyword evidence="6 8" id="KW-0472">Membrane</keyword>
<dbReference type="PANTHER" id="PTHR34390:SF1">
    <property type="entry name" value="SUCCINATE TRANSPORTER SUBUNIT YJJB-RELATED"/>
    <property type="match status" value="1"/>
</dbReference>
<feature type="transmembrane region" description="Helical" evidence="8">
    <location>
        <begin position="29"/>
        <end position="46"/>
    </location>
</feature>
<evidence type="ECO:0000313" key="11">
    <source>
        <dbReference type="Proteomes" id="UP000003280"/>
    </source>
</evidence>
<keyword evidence="2" id="KW-1003">Cell membrane</keyword>
<evidence type="ECO:0000256" key="5">
    <source>
        <dbReference type="ARBA" id="ARBA00022989"/>
    </source>
</evidence>
<evidence type="ECO:0000256" key="2">
    <source>
        <dbReference type="ARBA" id="ARBA00022475"/>
    </source>
</evidence>
<evidence type="ECO:0000256" key="4">
    <source>
        <dbReference type="ARBA" id="ARBA00022692"/>
    </source>
</evidence>
<dbReference type="Pfam" id="PF12821">
    <property type="entry name" value="ThrE_2"/>
    <property type="match status" value="1"/>
</dbReference>
<keyword evidence="4 8" id="KW-0812">Transmembrane</keyword>
<evidence type="ECO:0000256" key="7">
    <source>
        <dbReference type="ARBA" id="ARBA00034125"/>
    </source>
</evidence>
<dbReference type="STRING" id="862517.HMPREF9225_1707"/>
<evidence type="ECO:0000259" key="9">
    <source>
        <dbReference type="Pfam" id="PF12821"/>
    </source>
</evidence>
<sequence length="156" mass="17482">MKLLIEFFISMFAVFAFTYFFNTPRDTMVLGGIIGGLSWVIFKLVLPYNDSYLFAGFLASMFIGISSEIAAIVFKHAATMYILPALLPLVPGAGIFYSMYYAINGDTVNMKIATMQTIYLIISLAIGIVASSTFARLYKFHSKNRKLKKKINLKIN</sequence>
<comment type="similarity">
    <text evidence="7">Belongs to the ThrE exporter (TC 2.A.79) family.</text>
</comment>
<dbReference type="EMBL" id="AEEH01000048">
    <property type="protein sequence ID" value="EFM24841.1"/>
    <property type="molecule type" value="Genomic_DNA"/>
</dbReference>
<dbReference type="RefSeq" id="WP_008902482.1">
    <property type="nucleotide sequence ID" value="NZ_GL397071.1"/>
</dbReference>
<gene>
    <name evidence="10" type="ORF">HMPREF9225_1707</name>
</gene>
<dbReference type="Proteomes" id="UP000003280">
    <property type="component" value="Unassembled WGS sequence"/>
</dbReference>
<keyword evidence="11" id="KW-1185">Reference proteome</keyword>
<evidence type="ECO:0000256" key="6">
    <source>
        <dbReference type="ARBA" id="ARBA00023136"/>
    </source>
</evidence>
<reference evidence="10 11" key="1">
    <citation type="submission" date="2010-07" db="EMBL/GenBank/DDBJ databases">
        <authorList>
            <person name="Muzny D."/>
            <person name="Qin X."/>
            <person name="Deng J."/>
            <person name="Jiang H."/>
            <person name="Liu Y."/>
            <person name="Qu J."/>
            <person name="Song X.-Z."/>
            <person name="Zhang L."/>
            <person name="Thornton R."/>
            <person name="Coyle M."/>
            <person name="Francisco L."/>
            <person name="Jackson L."/>
            <person name="Javaid M."/>
            <person name="Korchina V."/>
            <person name="Kovar C."/>
            <person name="Mata R."/>
            <person name="Mathew T."/>
            <person name="Ngo R."/>
            <person name="Nguyen L."/>
            <person name="Nguyen N."/>
            <person name="Okwuonu G."/>
            <person name="Ongeri F."/>
            <person name="Pham C."/>
            <person name="Simmons D."/>
            <person name="Wilczek-Boney K."/>
            <person name="Hale W."/>
            <person name="Jakkamsetti A."/>
            <person name="Pham P."/>
            <person name="Ruth R."/>
            <person name="San Lucas F."/>
            <person name="Warren J."/>
            <person name="Zhang J."/>
            <person name="Zhao Z."/>
            <person name="Zhou C."/>
            <person name="Zhu D."/>
            <person name="Lee S."/>
            <person name="Bess C."/>
            <person name="Blankenburg K."/>
            <person name="Forbes L."/>
            <person name="Fu Q."/>
            <person name="Gubbala S."/>
            <person name="Hirani K."/>
            <person name="Jayaseelan J.C."/>
            <person name="Lara F."/>
            <person name="Munidasa M."/>
            <person name="Palculict T."/>
            <person name="Patil S."/>
            <person name="Pu L.-L."/>
            <person name="Saada N."/>
            <person name="Tang L."/>
            <person name="Weissenberger G."/>
            <person name="Zhu Y."/>
            <person name="Hemphill L."/>
            <person name="Shang Y."/>
            <person name="Youmans B."/>
            <person name="Ayvaz T."/>
            <person name="Ross M."/>
            <person name="Santibanez J."/>
            <person name="Aqrawi P."/>
            <person name="Gross S."/>
            <person name="Joshi V."/>
            <person name="Fowler G."/>
            <person name="Nazareth L."/>
            <person name="Reid J."/>
            <person name="Worley K."/>
            <person name="Petrosino J."/>
            <person name="Highlander S."/>
            <person name="Gibbs R."/>
        </authorList>
    </citation>
    <scope>NUCLEOTIDE SEQUENCE [LARGE SCALE GENOMIC DNA]</scope>
    <source>
        <strain evidence="10 11">ATCC BAA-1640</strain>
    </source>
</reference>
<dbReference type="AlphaFoldDB" id="E0NNG8"/>
<dbReference type="HOGENOM" id="CLU_117642_0_0_9"/>
<dbReference type="OrthoDB" id="9810047at2"/>
<dbReference type="InterPro" id="IPR050539">
    <property type="entry name" value="ThrE_Dicarb/AminoAcid_Exp"/>
</dbReference>
<accession>E0NNG8</accession>
<dbReference type="PANTHER" id="PTHR34390">
    <property type="entry name" value="UPF0442 PROTEIN YJJB-RELATED"/>
    <property type="match status" value="1"/>
</dbReference>
<feature type="domain" description="Threonine/Serine exporter ThrE" evidence="9">
    <location>
        <begin position="7"/>
        <end position="133"/>
    </location>
</feature>
<evidence type="ECO:0000256" key="8">
    <source>
        <dbReference type="SAM" id="Phobius"/>
    </source>
</evidence>
<feature type="transmembrane region" description="Helical" evidence="8">
    <location>
        <begin position="52"/>
        <end position="74"/>
    </location>
</feature>
<feature type="transmembrane region" description="Helical" evidence="8">
    <location>
        <begin position="118"/>
        <end position="138"/>
    </location>
</feature>
<evidence type="ECO:0000313" key="10">
    <source>
        <dbReference type="EMBL" id="EFM24841.1"/>
    </source>
</evidence>
<name>E0NNG8_9FIRM</name>
<proteinExistence type="inferred from homology"/>
<feature type="transmembrane region" description="Helical" evidence="8">
    <location>
        <begin position="81"/>
        <end position="103"/>
    </location>
</feature>